<dbReference type="EMBL" id="AMEP01000065">
    <property type="protein sequence ID" value="EKY01624.1"/>
    <property type="molecule type" value="Genomic_DNA"/>
</dbReference>
<comment type="caution">
    <text evidence="1">The sequence shown here is derived from an EMBL/GenBank/DDBJ whole genome shotgun (WGS) entry which is preliminary data.</text>
</comment>
<organism evidence="1 2">
    <name type="scientific">Hoylesella saccharolytica F0055</name>
    <dbReference type="NCBI Taxonomy" id="1127699"/>
    <lineage>
        <taxon>Bacteria</taxon>
        <taxon>Pseudomonadati</taxon>
        <taxon>Bacteroidota</taxon>
        <taxon>Bacteroidia</taxon>
        <taxon>Bacteroidales</taxon>
        <taxon>Prevotellaceae</taxon>
        <taxon>Hoylesella</taxon>
    </lineage>
</organism>
<evidence type="ECO:0000313" key="1">
    <source>
        <dbReference type="EMBL" id="EKY01624.1"/>
    </source>
</evidence>
<dbReference type="STRING" id="1127699.HMPREF9151_00981"/>
<sequence>MKKIFINILLATVAFVLQSCLHDNQDFFGASPAERLDKAVTEDKALLESATNGWLLQFYTGKEYSKAGYNFLLKFKDGKAYVSAEIAPSDMVSESKYDVTQERGPVLTFPTHNVIMHHLAQAYQRNVDGLQGDYEFVIMKTTQDSIYLRGKKWGNDMVMTRMPSDMQWKTYLDSISTIKENLFSNYRVVINNTDTIGTVALDPDNGRVAFTGKNGSFADDEKPFCYTLSGIVMPTSVDLKGQKATAFTWDAANNALVSGNIKLVGVLSDNYQPKTFWAGDWTVNYNSTKSFPLKLTQAGGNNFNGEFTIDGKTYKAVFKYNTGKGSLSLVKQEIDDPSNTYPKLMWLGASMPASQVALSEGTGFDIIWDKTTNKAMFIDNGKAPTVSVNSFALIALDANGQYVTRDNGSVVAVEIVSNITSMTK</sequence>
<dbReference type="OrthoDB" id="1150854at2"/>
<reference evidence="1 2" key="1">
    <citation type="submission" date="2012-05" db="EMBL/GenBank/DDBJ databases">
        <authorList>
            <person name="Weinstock G."/>
            <person name="Sodergren E."/>
            <person name="Lobos E.A."/>
            <person name="Fulton L."/>
            <person name="Fulton R."/>
            <person name="Courtney L."/>
            <person name="Fronick C."/>
            <person name="O'Laughlin M."/>
            <person name="Godfrey J."/>
            <person name="Wilson R.M."/>
            <person name="Miner T."/>
            <person name="Farmer C."/>
            <person name="Delehaunty K."/>
            <person name="Cordes M."/>
            <person name="Minx P."/>
            <person name="Tomlinson C."/>
            <person name="Chen J."/>
            <person name="Wollam A."/>
            <person name="Pepin K.H."/>
            <person name="Bhonagiri V."/>
            <person name="Zhang X."/>
            <person name="Suruliraj S."/>
            <person name="Warren W."/>
            <person name="Mitreva M."/>
            <person name="Mardis E.R."/>
            <person name="Wilson R.K."/>
        </authorList>
    </citation>
    <scope>NUCLEOTIDE SEQUENCE [LARGE SCALE GENOMIC DNA]</scope>
    <source>
        <strain evidence="1 2">F0055</strain>
    </source>
</reference>
<protein>
    <recommendedName>
        <fullName evidence="3">DUF4987 domain-containing protein</fullName>
    </recommendedName>
</protein>
<dbReference type="PROSITE" id="PS51257">
    <property type="entry name" value="PROKAR_LIPOPROTEIN"/>
    <property type="match status" value="1"/>
</dbReference>
<evidence type="ECO:0008006" key="3">
    <source>
        <dbReference type="Google" id="ProtNLM"/>
    </source>
</evidence>
<dbReference type="HOGENOM" id="CLU_050523_1_0_10"/>
<gene>
    <name evidence="1" type="ORF">HMPREF9151_00981</name>
</gene>
<accession>L1NDN3</accession>
<dbReference type="AlphaFoldDB" id="L1NDN3"/>
<dbReference type="Proteomes" id="UP000010433">
    <property type="component" value="Unassembled WGS sequence"/>
</dbReference>
<dbReference type="RefSeq" id="WP_009162195.1">
    <property type="nucleotide sequence ID" value="NZ_KB290984.1"/>
</dbReference>
<keyword evidence="2" id="KW-1185">Reference proteome</keyword>
<name>L1NDN3_9BACT</name>
<dbReference type="Pfam" id="PF14135">
    <property type="entry name" value="DUF4302"/>
    <property type="match status" value="1"/>
</dbReference>
<dbReference type="InterPro" id="IPR025396">
    <property type="entry name" value="DUF4302"/>
</dbReference>
<proteinExistence type="predicted"/>
<dbReference type="PATRIC" id="fig|1127699.3.peg.904"/>
<evidence type="ECO:0000313" key="2">
    <source>
        <dbReference type="Proteomes" id="UP000010433"/>
    </source>
</evidence>